<protein>
    <recommendedName>
        <fullName evidence="3">DUF6533 domain-containing protein</fullName>
    </recommendedName>
</protein>
<keyword evidence="2" id="KW-1133">Transmembrane helix</keyword>
<dbReference type="InParanoid" id="A0A067PZL3"/>
<dbReference type="Proteomes" id="UP000027265">
    <property type="component" value="Unassembled WGS sequence"/>
</dbReference>
<feature type="transmembrane region" description="Helical" evidence="2">
    <location>
        <begin position="132"/>
        <end position="152"/>
    </location>
</feature>
<evidence type="ECO:0000256" key="1">
    <source>
        <dbReference type="SAM" id="MobiDB-lite"/>
    </source>
</evidence>
<organism evidence="4 5">
    <name type="scientific">Jaapia argillacea MUCL 33604</name>
    <dbReference type="NCBI Taxonomy" id="933084"/>
    <lineage>
        <taxon>Eukaryota</taxon>
        <taxon>Fungi</taxon>
        <taxon>Dikarya</taxon>
        <taxon>Basidiomycota</taxon>
        <taxon>Agaricomycotina</taxon>
        <taxon>Agaricomycetes</taxon>
        <taxon>Agaricomycetidae</taxon>
        <taxon>Jaapiales</taxon>
        <taxon>Jaapiaceae</taxon>
        <taxon>Jaapia</taxon>
    </lineage>
</organism>
<evidence type="ECO:0000259" key="3">
    <source>
        <dbReference type="Pfam" id="PF20151"/>
    </source>
</evidence>
<gene>
    <name evidence="4" type="ORF">JAAARDRAFT_34056</name>
</gene>
<keyword evidence="5" id="KW-1185">Reference proteome</keyword>
<feature type="transmembrane region" description="Helical" evidence="2">
    <location>
        <begin position="172"/>
        <end position="194"/>
    </location>
</feature>
<feature type="transmembrane region" description="Helical" evidence="2">
    <location>
        <begin position="99"/>
        <end position="120"/>
    </location>
</feature>
<dbReference type="HOGENOM" id="CLU_035509_10_0_1"/>
<keyword evidence="2" id="KW-0472">Membrane</keyword>
<name>A0A067PZL3_9AGAM</name>
<evidence type="ECO:0000313" key="5">
    <source>
        <dbReference type="Proteomes" id="UP000027265"/>
    </source>
</evidence>
<proteinExistence type="predicted"/>
<accession>A0A067PZL3</accession>
<dbReference type="AlphaFoldDB" id="A0A067PZL3"/>
<feature type="transmembrane region" description="Helical" evidence="2">
    <location>
        <begin position="215"/>
        <end position="235"/>
    </location>
</feature>
<dbReference type="EMBL" id="KL197716">
    <property type="protein sequence ID" value="KDQ59320.1"/>
    <property type="molecule type" value="Genomic_DNA"/>
</dbReference>
<feature type="region of interest" description="Disordered" evidence="1">
    <location>
        <begin position="294"/>
        <end position="316"/>
    </location>
</feature>
<feature type="domain" description="DUF6533" evidence="3">
    <location>
        <begin position="21"/>
        <end position="67"/>
    </location>
</feature>
<evidence type="ECO:0000313" key="4">
    <source>
        <dbReference type="EMBL" id="KDQ59320.1"/>
    </source>
</evidence>
<reference evidence="5" key="1">
    <citation type="journal article" date="2014" name="Proc. Natl. Acad. Sci. U.S.A.">
        <title>Extensive sampling of basidiomycete genomes demonstrates inadequacy of the white-rot/brown-rot paradigm for wood decay fungi.</title>
        <authorList>
            <person name="Riley R."/>
            <person name="Salamov A.A."/>
            <person name="Brown D.W."/>
            <person name="Nagy L.G."/>
            <person name="Floudas D."/>
            <person name="Held B.W."/>
            <person name="Levasseur A."/>
            <person name="Lombard V."/>
            <person name="Morin E."/>
            <person name="Otillar R."/>
            <person name="Lindquist E.A."/>
            <person name="Sun H."/>
            <person name="LaButti K.M."/>
            <person name="Schmutz J."/>
            <person name="Jabbour D."/>
            <person name="Luo H."/>
            <person name="Baker S.E."/>
            <person name="Pisabarro A.G."/>
            <person name="Walton J.D."/>
            <person name="Blanchette R.A."/>
            <person name="Henrissat B."/>
            <person name="Martin F."/>
            <person name="Cullen D."/>
            <person name="Hibbett D.S."/>
            <person name="Grigoriev I.V."/>
        </authorList>
    </citation>
    <scope>NUCLEOTIDE SEQUENCE [LARGE SCALE GENOMIC DNA]</scope>
    <source>
        <strain evidence="5">MUCL 33604</strain>
    </source>
</reference>
<feature type="transmembrane region" description="Helical" evidence="2">
    <location>
        <begin position="57"/>
        <end position="79"/>
    </location>
</feature>
<sequence length="316" mass="35221">MTGMADRHSVEGLRATLAENYSSLSSLAFLLWDVCVTFDEEVEYIWRQPWTSPSKPLFLFLRYFSLIAQCILFVPNIGFPHSVLSGNPNCRPWFLFKAAGFQLLVLAVELILMMRVYALYRRATWIKTTLRTLFSIELLFLLPVYVSLLPLIEVDAVCQPKKNAVSSLYLHLLIGITVLVQTVLFSLTLIRSLTPIKEGWRKVPAILAVLARDGTWAFGLIFGLMLISEVFYLLLGPLIRNITFTWFMTILSFSGTRLVLNLHNVGAAQIAQEISGPQLTSCIDIFGVESMAEDVDEGGNRGGDDGDSGESSGRAS</sequence>
<dbReference type="OrthoDB" id="2637653at2759"/>
<dbReference type="InterPro" id="IPR045340">
    <property type="entry name" value="DUF6533"/>
</dbReference>
<evidence type="ECO:0000256" key="2">
    <source>
        <dbReference type="SAM" id="Phobius"/>
    </source>
</evidence>
<keyword evidence="2" id="KW-0812">Transmembrane</keyword>
<dbReference type="Pfam" id="PF20151">
    <property type="entry name" value="DUF6533"/>
    <property type="match status" value="1"/>
</dbReference>